<proteinExistence type="predicted"/>
<feature type="chain" id="PRO_5013369130" evidence="1">
    <location>
        <begin position="23"/>
        <end position="158"/>
    </location>
</feature>
<dbReference type="EMBL" id="BDSP01000117">
    <property type="protein sequence ID" value="GAX17436.1"/>
    <property type="molecule type" value="Genomic_DNA"/>
</dbReference>
<keyword evidence="1" id="KW-0732">Signal</keyword>
<dbReference type="AlphaFoldDB" id="A0A1Z5JU90"/>
<comment type="caution">
    <text evidence="2">The sequence shown here is derived from an EMBL/GenBank/DDBJ whole genome shotgun (WGS) entry which is preliminary data.</text>
</comment>
<protein>
    <submittedName>
        <fullName evidence="2">Uncharacterized protein</fullName>
    </submittedName>
</protein>
<reference evidence="2 3" key="1">
    <citation type="journal article" date="2015" name="Plant Cell">
        <title>Oil accumulation by the oleaginous diatom Fistulifera solaris as revealed by the genome and transcriptome.</title>
        <authorList>
            <person name="Tanaka T."/>
            <person name="Maeda Y."/>
            <person name="Veluchamy A."/>
            <person name="Tanaka M."/>
            <person name="Abida H."/>
            <person name="Marechal E."/>
            <person name="Bowler C."/>
            <person name="Muto M."/>
            <person name="Sunaga Y."/>
            <person name="Tanaka M."/>
            <person name="Yoshino T."/>
            <person name="Taniguchi T."/>
            <person name="Fukuda Y."/>
            <person name="Nemoto M."/>
            <person name="Matsumoto M."/>
            <person name="Wong P.S."/>
            <person name="Aburatani S."/>
            <person name="Fujibuchi W."/>
        </authorList>
    </citation>
    <scope>NUCLEOTIDE SEQUENCE [LARGE SCALE GENOMIC DNA]</scope>
    <source>
        <strain evidence="2 3">JPCC DA0580</strain>
    </source>
</reference>
<organism evidence="2 3">
    <name type="scientific">Fistulifera solaris</name>
    <name type="common">Oleaginous diatom</name>
    <dbReference type="NCBI Taxonomy" id="1519565"/>
    <lineage>
        <taxon>Eukaryota</taxon>
        <taxon>Sar</taxon>
        <taxon>Stramenopiles</taxon>
        <taxon>Ochrophyta</taxon>
        <taxon>Bacillariophyta</taxon>
        <taxon>Bacillariophyceae</taxon>
        <taxon>Bacillariophycidae</taxon>
        <taxon>Naviculales</taxon>
        <taxon>Naviculaceae</taxon>
        <taxon>Fistulifera</taxon>
    </lineage>
</organism>
<sequence>MFRNTISVFFLSFLISVVATMAYDHDDYDVCFDWKSYAQEFKKAYAKWKAPSCYSFTFHDWAVEYGEGIKRVIKNGEALRKKPYRALQTIDDFYKLIKKECFQDCPHHGASFCDIEYTKDRKSGLVYPSRVFIRRDPDNSDDYDSYFIEDLCINKCDK</sequence>
<keyword evidence="3" id="KW-1185">Reference proteome</keyword>
<accession>A0A1Z5JU90</accession>
<evidence type="ECO:0000313" key="2">
    <source>
        <dbReference type="EMBL" id="GAX17436.1"/>
    </source>
</evidence>
<gene>
    <name evidence="2" type="ORF">FisN_5Hu084</name>
</gene>
<evidence type="ECO:0000313" key="3">
    <source>
        <dbReference type="Proteomes" id="UP000198406"/>
    </source>
</evidence>
<feature type="signal peptide" evidence="1">
    <location>
        <begin position="1"/>
        <end position="22"/>
    </location>
</feature>
<dbReference type="InParanoid" id="A0A1Z5JU90"/>
<dbReference type="Proteomes" id="UP000198406">
    <property type="component" value="Unassembled WGS sequence"/>
</dbReference>
<name>A0A1Z5JU90_FISSO</name>
<evidence type="ECO:0000256" key="1">
    <source>
        <dbReference type="SAM" id="SignalP"/>
    </source>
</evidence>